<evidence type="ECO:0000313" key="4">
    <source>
        <dbReference type="Proteomes" id="UP000432715"/>
    </source>
</evidence>
<keyword evidence="4" id="KW-1185">Reference proteome</keyword>
<gene>
    <name evidence="3" type="ORF">F8154_04220</name>
</gene>
<dbReference type="InterPro" id="IPR001482">
    <property type="entry name" value="T2SS/T4SS_dom"/>
</dbReference>
<evidence type="ECO:0000313" key="3">
    <source>
        <dbReference type="EMBL" id="KAB3536290.1"/>
    </source>
</evidence>
<dbReference type="OrthoDB" id="9810761at2"/>
<evidence type="ECO:0000259" key="2">
    <source>
        <dbReference type="Pfam" id="PF00437"/>
    </source>
</evidence>
<dbReference type="EMBL" id="WBZC01000012">
    <property type="protein sequence ID" value="KAB3536290.1"/>
    <property type="molecule type" value="Genomic_DNA"/>
</dbReference>
<comment type="caution">
    <text evidence="3">The sequence shown here is derived from an EMBL/GenBank/DDBJ whole genome shotgun (WGS) entry which is preliminary data.</text>
</comment>
<dbReference type="InterPro" id="IPR050921">
    <property type="entry name" value="T4SS_GSP_E_ATPase"/>
</dbReference>
<dbReference type="GO" id="GO:0016887">
    <property type="term" value="F:ATP hydrolysis activity"/>
    <property type="evidence" value="ECO:0007669"/>
    <property type="project" value="InterPro"/>
</dbReference>
<dbReference type="SUPFAM" id="SSF52540">
    <property type="entry name" value="P-loop containing nucleoside triphosphate hydrolases"/>
    <property type="match status" value="1"/>
</dbReference>
<dbReference type="PANTHER" id="PTHR30486">
    <property type="entry name" value="TWITCHING MOTILITY PROTEIN PILT"/>
    <property type="match status" value="1"/>
</dbReference>
<accession>A0A6I0FEV2</accession>
<organism evidence="3 4">
    <name type="scientific">Alkaliphilus pronyensis</name>
    <dbReference type="NCBI Taxonomy" id="1482732"/>
    <lineage>
        <taxon>Bacteria</taxon>
        <taxon>Bacillati</taxon>
        <taxon>Bacillota</taxon>
        <taxon>Clostridia</taxon>
        <taxon>Peptostreptococcales</taxon>
        <taxon>Natronincolaceae</taxon>
        <taxon>Alkaliphilus</taxon>
    </lineage>
</organism>
<protein>
    <submittedName>
        <fullName evidence="3">Type II/IV secretion system ATPase subunit</fullName>
    </submittedName>
</protein>
<proteinExistence type="inferred from homology"/>
<reference evidence="3 4" key="1">
    <citation type="submission" date="2019-10" db="EMBL/GenBank/DDBJ databases">
        <title>Alkaliphilus serpentinus sp. nov. and Alkaliphilus pronyensis sp. nov., two novel anaerobic alkaliphilic species isolated from the serpentinized-hosted hydrothermal field of the Prony Bay (New Caledonia).</title>
        <authorList>
            <person name="Postec A."/>
        </authorList>
    </citation>
    <scope>NUCLEOTIDE SEQUENCE [LARGE SCALE GENOMIC DNA]</scope>
    <source>
        <strain evidence="3 4">LacV</strain>
    </source>
</reference>
<dbReference type="CDD" id="cd01130">
    <property type="entry name" value="VirB11-like_ATPase"/>
    <property type="match status" value="1"/>
</dbReference>
<sequence>MSGVFLDPAKNIRDFSDILHEVQEYISGKYAILISHNSENQKEQMKSYITKYLMDYSLAVEDMNLDELVETLYSEMAEYSFLTKYLFRSDIEEININAWNDIKVTYSNGEILPIKETFNSPSHAIDVIRRLLHKSGMILDQSQPIVVGHLSERIRITVLGQGVIDPAIGVAVSIRIVNPKKLVKEDFIRQNTASEEMLDFLSLAHRYGESLCITGATSSGKTTLMSWILSTLPDNKRLYTIENGTREFNLVKKNEKGEVINNVIHTVTRHSDDPKQNITMVKLLETGLTVNPDYICVAEMKSEEAFFAQESARTGHGVTTTIHASSCIATYYRMVTLCKQRYDMDERTLYNLVTEAFPIVAFSKKLEDNSRHIMEITECQIKEDGSREIRTLYKFNVTDNAFVDGKLKIIGNYEKVNDISLSLEKRLLENGMPSSLLERFKGGGAHE</sequence>
<dbReference type="Gene3D" id="3.30.450.380">
    <property type="match status" value="1"/>
</dbReference>
<dbReference type="Pfam" id="PF00437">
    <property type="entry name" value="T2SSE"/>
    <property type="match status" value="1"/>
</dbReference>
<dbReference type="RefSeq" id="WP_151860346.1">
    <property type="nucleotide sequence ID" value="NZ_WBZC01000012.1"/>
</dbReference>
<dbReference type="Gene3D" id="3.40.50.300">
    <property type="entry name" value="P-loop containing nucleotide triphosphate hydrolases"/>
    <property type="match status" value="1"/>
</dbReference>
<dbReference type="AlphaFoldDB" id="A0A6I0FEV2"/>
<dbReference type="PANTHER" id="PTHR30486:SF6">
    <property type="entry name" value="TYPE IV PILUS RETRACTATION ATPASE PILT"/>
    <property type="match status" value="1"/>
</dbReference>
<name>A0A6I0FEV2_9FIRM</name>
<dbReference type="InterPro" id="IPR027417">
    <property type="entry name" value="P-loop_NTPase"/>
</dbReference>
<evidence type="ECO:0000256" key="1">
    <source>
        <dbReference type="ARBA" id="ARBA00006611"/>
    </source>
</evidence>
<comment type="similarity">
    <text evidence="1">Belongs to the GSP E family.</text>
</comment>
<dbReference type="Proteomes" id="UP000432715">
    <property type="component" value="Unassembled WGS sequence"/>
</dbReference>
<feature type="domain" description="Bacterial type II secretion system protein E" evidence="2">
    <location>
        <begin position="168"/>
        <end position="346"/>
    </location>
</feature>